<evidence type="ECO:0000313" key="5">
    <source>
        <dbReference type="Proteomes" id="UP001489004"/>
    </source>
</evidence>
<keyword evidence="5" id="KW-1185">Reference proteome</keyword>
<feature type="region of interest" description="Disordered" evidence="1">
    <location>
        <begin position="67"/>
        <end position="116"/>
    </location>
</feature>
<feature type="compositionally biased region" description="Acidic residues" evidence="1">
    <location>
        <begin position="73"/>
        <end position="89"/>
    </location>
</feature>
<dbReference type="InterPro" id="IPR055161">
    <property type="entry name" value="NapH1-like_2nd"/>
</dbReference>
<dbReference type="GO" id="GO:0004601">
    <property type="term" value="F:peroxidase activity"/>
    <property type="evidence" value="ECO:0007669"/>
    <property type="project" value="InterPro"/>
</dbReference>
<dbReference type="InterPro" id="IPR049283">
    <property type="entry name" value="DUF6851"/>
</dbReference>
<sequence length="617" mass="67871">MVTQCRLLLSQCAPDFPKARRAAVRTVYNGGMMAGSRSSLSSKAAFTAAVLIALVCGAHAVPLRRPSWGQDMHDDDMPEDMSDDMPESPEDMREEMSDDMSDDRPRHRHRHRDMGPDSGPSIVLAWNELLLHQFRCGLGAKNQGCSTTPNSYLKLGPPMTSRALAIMHTCMYDAWAPYDMMAVATSWDRDHDAPFQRVPEANASLKNKTEAVSCAAYLALTFIFDKASAVQKAEIEAAYQDYLGVPVPDACKTGGTPGTPSDIAYQACSKIIQQRSHDGSNQQNNYADTCNFHPVNGPLDVNAPDFDTTQLKDPDMWQPLKFGPNGAPQTFMTPHWYTVTPFAICHNQYRPPLDTVIRHGTPGYVEQVEELVDISSGLTDLQKMKAEYWADGPGTETPPGHWNALAQIVAARDMNTLDDDIKVFFALNNALMDSAISCWDGKAAYQSIRPISAVRFILSGKDIEAWVQGADGPQPMKGDQWKPYQLDTSLTPAFPSYTSGHSTFSAAAAEVLASFTMSDEFEYSYLIKKGSSTIEPGLTPHEDVEIRWSTFSQAADQAGISRRYGGIHFKNDDLAGRSIGRLIGAQAWARALSLFRGDPFIVPPCEPGQHMNIQLGK</sequence>
<gene>
    <name evidence="4" type="ORF">WJX72_010711</name>
</gene>
<dbReference type="CDD" id="cd03398">
    <property type="entry name" value="PAP2_haloperoxidase"/>
    <property type="match status" value="1"/>
</dbReference>
<dbReference type="Pfam" id="PF21167">
    <property type="entry name" value="DUF6851"/>
    <property type="match status" value="1"/>
</dbReference>
<evidence type="ECO:0008006" key="6">
    <source>
        <dbReference type="Google" id="ProtNLM"/>
    </source>
</evidence>
<feature type="domain" description="Vanadium-dependent haloperoxidase NapH1-like second helical-bundle" evidence="3">
    <location>
        <begin position="423"/>
        <end position="584"/>
    </location>
</feature>
<dbReference type="AlphaFoldDB" id="A0AAW1Q6B6"/>
<proteinExistence type="predicted"/>
<dbReference type="Pfam" id="PF22778">
    <property type="entry name" value="VCPO_2nd"/>
    <property type="match status" value="1"/>
</dbReference>
<dbReference type="InterPro" id="IPR052559">
    <property type="entry name" value="V-haloperoxidase"/>
</dbReference>
<dbReference type="Gene3D" id="1.10.606.10">
    <property type="entry name" value="Vanadium-containing Chloroperoxidase, domain 2"/>
    <property type="match status" value="1"/>
</dbReference>
<organism evidence="4 5">
    <name type="scientific">[Myrmecia] bisecta</name>
    <dbReference type="NCBI Taxonomy" id="41462"/>
    <lineage>
        <taxon>Eukaryota</taxon>
        <taxon>Viridiplantae</taxon>
        <taxon>Chlorophyta</taxon>
        <taxon>core chlorophytes</taxon>
        <taxon>Trebouxiophyceae</taxon>
        <taxon>Trebouxiales</taxon>
        <taxon>Trebouxiaceae</taxon>
        <taxon>Myrmecia</taxon>
    </lineage>
</organism>
<name>A0AAW1Q6B6_9CHLO</name>
<evidence type="ECO:0000313" key="4">
    <source>
        <dbReference type="EMBL" id="KAK9815847.1"/>
    </source>
</evidence>
<dbReference type="InterPro" id="IPR036938">
    <property type="entry name" value="PAP2/HPO_sf"/>
</dbReference>
<comment type="caution">
    <text evidence="4">The sequence shown here is derived from an EMBL/GenBank/DDBJ whole genome shotgun (WGS) entry which is preliminary data.</text>
</comment>
<dbReference type="InterPro" id="IPR016119">
    <property type="entry name" value="Br/Cl_peroxidase_C"/>
</dbReference>
<dbReference type="PANTHER" id="PTHR34599:SF2">
    <property type="entry name" value="TRAF-TYPE DOMAIN-CONTAINING PROTEIN"/>
    <property type="match status" value="1"/>
</dbReference>
<dbReference type="PANTHER" id="PTHR34599">
    <property type="entry name" value="PEROXIDASE-RELATED"/>
    <property type="match status" value="1"/>
</dbReference>
<dbReference type="SUPFAM" id="SSF48317">
    <property type="entry name" value="Acid phosphatase/Vanadium-dependent haloperoxidase"/>
    <property type="match status" value="1"/>
</dbReference>
<evidence type="ECO:0000259" key="3">
    <source>
        <dbReference type="Pfam" id="PF22778"/>
    </source>
</evidence>
<evidence type="ECO:0000256" key="1">
    <source>
        <dbReference type="SAM" id="MobiDB-lite"/>
    </source>
</evidence>
<evidence type="ECO:0000259" key="2">
    <source>
        <dbReference type="Pfam" id="PF21167"/>
    </source>
</evidence>
<feature type="domain" description="DUF6851" evidence="2">
    <location>
        <begin position="166"/>
        <end position="319"/>
    </location>
</feature>
<dbReference type="EMBL" id="JALJOR010000006">
    <property type="protein sequence ID" value="KAK9815847.1"/>
    <property type="molecule type" value="Genomic_DNA"/>
</dbReference>
<protein>
    <recommendedName>
        <fullName evidence="6">Vanadium-dependent haloperoxidase</fullName>
    </recommendedName>
</protein>
<dbReference type="Proteomes" id="UP001489004">
    <property type="component" value="Unassembled WGS sequence"/>
</dbReference>
<dbReference type="Gene3D" id="1.20.144.10">
    <property type="entry name" value="Phosphatidic acid phosphatase type 2/haloperoxidase"/>
    <property type="match status" value="1"/>
</dbReference>
<accession>A0AAW1Q6B6</accession>
<reference evidence="4 5" key="1">
    <citation type="journal article" date="2024" name="Nat. Commun.">
        <title>Phylogenomics reveals the evolutionary origins of lichenization in chlorophyte algae.</title>
        <authorList>
            <person name="Puginier C."/>
            <person name="Libourel C."/>
            <person name="Otte J."/>
            <person name="Skaloud P."/>
            <person name="Haon M."/>
            <person name="Grisel S."/>
            <person name="Petersen M."/>
            <person name="Berrin J.G."/>
            <person name="Delaux P.M."/>
            <person name="Dal Grande F."/>
            <person name="Keller J."/>
        </authorList>
    </citation>
    <scope>NUCLEOTIDE SEQUENCE [LARGE SCALE GENOMIC DNA]</scope>
    <source>
        <strain evidence="4 5">SAG 2043</strain>
    </source>
</reference>